<protein>
    <submittedName>
        <fullName evidence="1">DNA glycosylase, predicted DNA alkylation repair enzyme</fullName>
    </submittedName>
</protein>
<proteinExistence type="predicted"/>
<dbReference type="Gene3D" id="1.25.10.90">
    <property type="match status" value="1"/>
</dbReference>
<dbReference type="CDD" id="cd06561">
    <property type="entry name" value="AlkD_like"/>
    <property type="match status" value="1"/>
</dbReference>
<organism evidence="1 2">
    <name type="scientific">Campylobacter rectus</name>
    <name type="common">Wolinella recta</name>
    <dbReference type="NCBI Taxonomy" id="203"/>
    <lineage>
        <taxon>Bacteria</taxon>
        <taxon>Pseudomonadati</taxon>
        <taxon>Campylobacterota</taxon>
        <taxon>Epsilonproteobacteria</taxon>
        <taxon>Campylobacterales</taxon>
        <taxon>Campylobacteraceae</taxon>
        <taxon>Campylobacter</taxon>
    </lineage>
</organism>
<evidence type="ECO:0000313" key="2">
    <source>
        <dbReference type="Proteomes" id="UP000502377"/>
    </source>
</evidence>
<sequence length="222" mass="25864">MDVKGEFLEILEGLRSKKLAAFSQKLIKSPEILGVKTPELRRLAKQNFARLNLEQIAGYEPFFHEEFMLKGFLIMLIKDDKAKFKLSSEFIKTMPNWAVTDGFEPKFAGACYVNALLKQALSSNLEYEKRFFYVYFMRNFGALSLERFFEICAEEKDERYYVQMAAAWCLAEVFIKFDGAGQQLLESERLSKFTHNKTISKIRDSYRVPKDVKDALLELKIK</sequence>
<dbReference type="EMBL" id="CP012543">
    <property type="protein sequence ID" value="QCD47829.1"/>
    <property type="molecule type" value="Genomic_DNA"/>
</dbReference>
<evidence type="ECO:0000313" key="1">
    <source>
        <dbReference type="EMBL" id="QCD47829.1"/>
    </source>
</evidence>
<dbReference type="InterPro" id="IPR016024">
    <property type="entry name" value="ARM-type_fold"/>
</dbReference>
<accession>A0A6G5QQC3</accession>
<reference evidence="1 2" key="1">
    <citation type="submission" date="2016-07" db="EMBL/GenBank/DDBJ databases">
        <title>Comparative genomics of the Campylobacter concisus group.</title>
        <authorList>
            <person name="Miller W.G."/>
            <person name="Yee E."/>
            <person name="Chapman M.H."/>
            <person name="Huynh S."/>
            <person name="Bono J.L."/>
            <person name="On S.L.W."/>
            <person name="StLeger J."/>
            <person name="Foster G."/>
            <person name="Parker C.T."/>
        </authorList>
    </citation>
    <scope>NUCLEOTIDE SEQUENCE [LARGE SCALE GENOMIC DNA]</scope>
    <source>
        <strain evidence="1 2">ATCC 33238</strain>
    </source>
</reference>
<dbReference type="SUPFAM" id="SSF48371">
    <property type="entry name" value="ARM repeat"/>
    <property type="match status" value="1"/>
</dbReference>
<name>A0A6G5QQC3_CAMRE</name>
<dbReference type="InterPro" id="IPR014825">
    <property type="entry name" value="DNA_alkylation"/>
</dbReference>
<dbReference type="KEGG" id="crx:CRECT_2239"/>
<dbReference type="Pfam" id="PF08713">
    <property type="entry name" value="DNA_alkylation"/>
    <property type="match status" value="1"/>
</dbReference>
<dbReference type="AlphaFoldDB" id="A0A6G5QQC3"/>
<gene>
    <name evidence="1" type="ORF">CRECT_2239</name>
</gene>
<dbReference type="Proteomes" id="UP000502377">
    <property type="component" value="Chromosome"/>
</dbReference>
<dbReference type="RefSeq" id="WP_002944895.1">
    <property type="nucleotide sequence ID" value="NZ_CP012543.1"/>
</dbReference>